<name>E4UMQ1_ARTGP</name>
<dbReference type="EMBL" id="DS989823">
    <property type="protein sequence ID" value="EFQ99468.1"/>
    <property type="molecule type" value="Genomic_DNA"/>
</dbReference>
<feature type="region of interest" description="Disordered" evidence="1">
    <location>
        <begin position="366"/>
        <end position="396"/>
    </location>
</feature>
<dbReference type="eggNOG" id="ENOG502RQQ7">
    <property type="taxonomic scope" value="Eukaryota"/>
</dbReference>
<dbReference type="RefSeq" id="XP_003174951.1">
    <property type="nucleotide sequence ID" value="XM_003174903.1"/>
</dbReference>
<protein>
    <submittedName>
        <fullName evidence="2">Uncharacterized protein</fullName>
    </submittedName>
</protein>
<dbReference type="GeneID" id="10030253"/>
<keyword evidence="3" id="KW-1185">Reference proteome</keyword>
<sequence length="396" mass="44247">MEPEHLPSCLELETKIHECLEQRRRVYHHKLAITVRWEDDKTNAIEDFSHFKEFATTLGIKDVHECRISGTDIVPSIYVEEALASYMKSGFEAQQNGSYLVIIHYAGCGDTDPERGQFFCPTEGSRRRFYLRSLLHHVSTFAEIDGPAVDLVLIIDSSYFATTLPAIQPKSSQTIELLAAVASDENGFPKRSAATTNTFTSRIAKVLAQWKENCLRDMNFATLLAVAQEDEAILRPVHKFLAGRLPVKTGIPPYENNLPICYREPRPEPVPGQRDVLMACSVVDGTGLVNVRRLSQWVESLDPCIGVHVDRVYKCVGNIDSIGMLLRVPFHVFCTLEPLPKVKMITRKLLRYQGYMPIRSPLSDAVEVGPEAPTSGSTTPINTPDETSCYDDSCGS</sequence>
<reference evidence="3" key="1">
    <citation type="journal article" date="2012" name="MBio">
        <title>Comparative genome analysis of Trichophyton rubrum and related dermatophytes reveals candidate genes involved in infection.</title>
        <authorList>
            <person name="Martinez D.A."/>
            <person name="Oliver B.G."/>
            <person name="Graeser Y."/>
            <person name="Goldberg J.M."/>
            <person name="Li W."/>
            <person name="Martinez-Rossi N.M."/>
            <person name="Monod M."/>
            <person name="Shelest E."/>
            <person name="Barton R.C."/>
            <person name="Birch E."/>
            <person name="Brakhage A.A."/>
            <person name="Chen Z."/>
            <person name="Gurr S.J."/>
            <person name="Heiman D."/>
            <person name="Heitman J."/>
            <person name="Kosti I."/>
            <person name="Rossi A."/>
            <person name="Saif S."/>
            <person name="Samalova M."/>
            <person name="Saunders C.W."/>
            <person name="Shea T."/>
            <person name="Summerbell R.C."/>
            <person name="Xu J."/>
            <person name="Young S."/>
            <person name="Zeng Q."/>
            <person name="Birren B.W."/>
            <person name="Cuomo C.A."/>
            <person name="White T.C."/>
        </authorList>
    </citation>
    <scope>NUCLEOTIDE SEQUENCE [LARGE SCALE GENOMIC DNA]</scope>
    <source>
        <strain evidence="3">ATCC MYA-4604 / CBS 118893</strain>
    </source>
</reference>
<dbReference type="InParanoid" id="E4UMQ1"/>
<evidence type="ECO:0000313" key="2">
    <source>
        <dbReference type="EMBL" id="EFQ99468.1"/>
    </source>
</evidence>
<evidence type="ECO:0000313" key="3">
    <source>
        <dbReference type="Proteomes" id="UP000002669"/>
    </source>
</evidence>
<gene>
    <name evidence="2" type="ORF">MGYG_02479</name>
</gene>
<organism evidence="3">
    <name type="scientific">Arthroderma gypseum (strain ATCC MYA-4604 / CBS 118893)</name>
    <name type="common">Microsporum gypseum</name>
    <dbReference type="NCBI Taxonomy" id="535722"/>
    <lineage>
        <taxon>Eukaryota</taxon>
        <taxon>Fungi</taxon>
        <taxon>Dikarya</taxon>
        <taxon>Ascomycota</taxon>
        <taxon>Pezizomycotina</taxon>
        <taxon>Eurotiomycetes</taxon>
        <taxon>Eurotiomycetidae</taxon>
        <taxon>Onygenales</taxon>
        <taxon>Arthrodermataceae</taxon>
        <taxon>Nannizzia</taxon>
    </lineage>
</organism>
<dbReference type="VEuPathDB" id="FungiDB:MGYG_02479"/>
<dbReference type="OMA" id="RDMNFAT"/>
<dbReference type="Proteomes" id="UP000002669">
    <property type="component" value="Unassembled WGS sequence"/>
</dbReference>
<evidence type="ECO:0000256" key="1">
    <source>
        <dbReference type="SAM" id="MobiDB-lite"/>
    </source>
</evidence>
<accession>E4UMQ1</accession>
<proteinExistence type="predicted"/>
<dbReference type="HOGENOM" id="CLU_781162_0_0_1"/>
<feature type="compositionally biased region" description="Polar residues" evidence="1">
    <location>
        <begin position="374"/>
        <end position="386"/>
    </location>
</feature>
<dbReference type="OrthoDB" id="4760831at2759"/>
<dbReference type="AlphaFoldDB" id="E4UMQ1"/>